<feature type="transmembrane region" description="Helical" evidence="1">
    <location>
        <begin position="82"/>
        <end position="105"/>
    </location>
</feature>
<accession>A0A8H6C7S8</accession>
<evidence type="ECO:0000313" key="3">
    <source>
        <dbReference type="Proteomes" id="UP000593566"/>
    </source>
</evidence>
<gene>
    <name evidence="2" type="ORF">HO133_005898</name>
</gene>
<dbReference type="RefSeq" id="XP_037147983.1">
    <property type="nucleotide sequence ID" value="XM_037296802.1"/>
</dbReference>
<keyword evidence="1" id="KW-1133">Transmembrane helix</keyword>
<keyword evidence="1" id="KW-0812">Transmembrane</keyword>
<reference evidence="2 3" key="1">
    <citation type="journal article" date="2020" name="Genomics">
        <title>Complete, high-quality genomes from long-read metagenomic sequencing of two wolf lichen thalli reveals enigmatic genome architecture.</title>
        <authorList>
            <person name="McKenzie S.K."/>
            <person name="Walston R.F."/>
            <person name="Allen J.L."/>
        </authorList>
    </citation>
    <scope>NUCLEOTIDE SEQUENCE [LARGE SCALE GENOMIC DNA]</scope>
    <source>
        <strain evidence="2">WasteWater1</strain>
    </source>
</reference>
<dbReference type="Proteomes" id="UP000593566">
    <property type="component" value="Unassembled WGS sequence"/>
</dbReference>
<sequence length="202" mass="22688">MTRRLVYGGALIAFLAAFALTLASIIIPRWISWDSETPSGAKIHYTYGLHRRCSSLTNACEYFPHEEDCHGDRYFCSMWRSVGFLTSFTVVLEGMTLITYIVILVGGKQKRESGWKILAGLHLLCGAVECAGMAIVAYLYENDDRFFPGWKLDISWIFLTISWSIMMLLGAGIIGSALLLPSEEGYELIPGEDWRRVGDQDD</sequence>
<protein>
    <submittedName>
        <fullName evidence="2">Uncharacterized protein</fullName>
    </submittedName>
</protein>
<name>A0A8H6C7S8_9LECA</name>
<dbReference type="AlphaFoldDB" id="A0A8H6C7S8"/>
<comment type="caution">
    <text evidence="2">The sequence shown here is derived from an EMBL/GenBank/DDBJ whole genome shotgun (WGS) entry which is preliminary data.</text>
</comment>
<dbReference type="Gene3D" id="1.20.140.150">
    <property type="match status" value="1"/>
</dbReference>
<dbReference type="GeneID" id="59334303"/>
<evidence type="ECO:0000313" key="2">
    <source>
        <dbReference type="EMBL" id="KAF6218548.1"/>
    </source>
</evidence>
<dbReference type="EMBL" id="JACCJB010000022">
    <property type="protein sequence ID" value="KAF6218548.1"/>
    <property type="molecule type" value="Genomic_DNA"/>
</dbReference>
<keyword evidence="3" id="KW-1185">Reference proteome</keyword>
<proteinExistence type="predicted"/>
<feature type="transmembrane region" description="Helical" evidence="1">
    <location>
        <begin position="156"/>
        <end position="180"/>
    </location>
</feature>
<keyword evidence="1" id="KW-0472">Membrane</keyword>
<feature type="transmembrane region" description="Helical" evidence="1">
    <location>
        <begin position="117"/>
        <end position="140"/>
    </location>
</feature>
<organism evidence="2 3">
    <name type="scientific">Letharia lupina</name>
    <dbReference type="NCBI Taxonomy" id="560253"/>
    <lineage>
        <taxon>Eukaryota</taxon>
        <taxon>Fungi</taxon>
        <taxon>Dikarya</taxon>
        <taxon>Ascomycota</taxon>
        <taxon>Pezizomycotina</taxon>
        <taxon>Lecanoromycetes</taxon>
        <taxon>OSLEUM clade</taxon>
        <taxon>Lecanoromycetidae</taxon>
        <taxon>Lecanorales</taxon>
        <taxon>Lecanorineae</taxon>
        <taxon>Parmeliaceae</taxon>
        <taxon>Letharia</taxon>
    </lineage>
</organism>
<evidence type="ECO:0000256" key="1">
    <source>
        <dbReference type="SAM" id="Phobius"/>
    </source>
</evidence>